<dbReference type="OrthoDB" id="438641at2759"/>
<dbReference type="Gene3D" id="2.170.270.10">
    <property type="entry name" value="SET domain"/>
    <property type="match status" value="1"/>
</dbReference>
<proteinExistence type="predicted"/>
<accession>A0A5B7IZK7</accession>
<evidence type="ECO:0000313" key="2">
    <source>
        <dbReference type="Proteomes" id="UP000324222"/>
    </source>
</evidence>
<dbReference type="Proteomes" id="UP000324222">
    <property type="component" value="Unassembled WGS sequence"/>
</dbReference>
<keyword evidence="2" id="KW-1185">Reference proteome</keyword>
<evidence type="ECO:0000313" key="1">
    <source>
        <dbReference type="EMBL" id="MPC87683.1"/>
    </source>
</evidence>
<dbReference type="EMBL" id="VSRR010075236">
    <property type="protein sequence ID" value="MPC87683.1"/>
    <property type="molecule type" value="Genomic_DNA"/>
</dbReference>
<dbReference type="AlphaFoldDB" id="A0A5B7IZK7"/>
<sequence length="69" mass="7920">MPTFPYNNFQLVMTAVRDISVGEEICVSYLDECNLGRSRHSRIAILRYRLGRFFFSCMRGGVAKGNKNI</sequence>
<comment type="caution">
    <text evidence="1">The sequence shown here is derived from an EMBL/GenBank/DDBJ whole genome shotgun (WGS) entry which is preliminary data.</text>
</comment>
<dbReference type="InterPro" id="IPR046341">
    <property type="entry name" value="SET_dom_sf"/>
</dbReference>
<dbReference type="SUPFAM" id="SSF82199">
    <property type="entry name" value="SET domain"/>
    <property type="match status" value="1"/>
</dbReference>
<gene>
    <name evidence="1" type="primary">SMYD5_1</name>
    <name evidence="1" type="ORF">E2C01_082555</name>
</gene>
<name>A0A5B7IZK7_PORTR</name>
<protein>
    <submittedName>
        <fullName evidence="1">SET and MYND domain-containing protein 5</fullName>
    </submittedName>
</protein>
<organism evidence="1 2">
    <name type="scientific">Portunus trituberculatus</name>
    <name type="common">Swimming crab</name>
    <name type="synonym">Neptunus trituberculatus</name>
    <dbReference type="NCBI Taxonomy" id="210409"/>
    <lineage>
        <taxon>Eukaryota</taxon>
        <taxon>Metazoa</taxon>
        <taxon>Ecdysozoa</taxon>
        <taxon>Arthropoda</taxon>
        <taxon>Crustacea</taxon>
        <taxon>Multicrustacea</taxon>
        <taxon>Malacostraca</taxon>
        <taxon>Eumalacostraca</taxon>
        <taxon>Eucarida</taxon>
        <taxon>Decapoda</taxon>
        <taxon>Pleocyemata</taxon>
        <taxon>Brachyura</taxon>
        <taxon>Eubrachyura</taxon>
        <taxon>Portunoidea</taxon>
        <taxon>Portunidae</taxon>
        <taxon>Portuninae</taxon>
        <taxon>Portunus</taxon>
    </lineage>
</organism>
<reference evidence="1 2" key="1">
    <citation type="submission" date="2019-05" db="EMBL/GenBank/DDBJ databases">
        <title>Another draft genome of Portunus trituberculatus and its Hox gene families provides insights of decapod evolution.</title>
        <authorList>
            <person name="Jeong J.-H."/>
            <person name="Song I."/>
            <person name="Kim S."/>
            <person name="Choi T."/>
            <person name="Kim D."/>
            <person name="Ryu S."/>
            <person name="Kim W."/>
        </authorList>
    </citation>
    <scope>NUCLEOTIDE SEQUENCE [LARGE SCALE GENOMIC DNA]</scope>
    <source>
        <tissue evidence="1">Muscle</tissue>
    </source>
</reference>